<gene>
    <name evidence="2" type="ORF">A3J15_00610</name>
</gene>
<keyword evidence="1" id="KW-0812">Transmembrane</keyword>
<organism evidence="2 3">
    <name type="scientific">Candidatus Roizmanbacteria bacterium RIFCSPLOWO2_02_FULL_38_10</name>
    <dbReference type="NCBI Taxonomy" id="1802074"/>
    <lineage>
        <taxon>Bacteria</taxon>
        <taxon>Candidatus Roizmaniibacteriota</taxon>
    </lineage>
</organism>
<evidence type="ECO:0000313" key="3">
    <source>
        <dbReference type="Proteomes" id="UP000176376"/>
    </source>
</evidence>
<sequence>MKTNDPIPSTSKSDLWSGMIIGLLLGAGGLFFLGTKTGRQQLKKLLEMIEDMELSAEDIAKTIEDIASSEELKHELLTGSKNETGNIDNVLTKIKMILPVKNS</sequence>
<dbReference type="STRING" id="1802074.A3J15_00610"/>
<dbReference type="EMBL" id="MGAY01000019">
    <property type="protein sequence ID" value="OGK56885.1"/>
    <property type="molecule type" value="Genomic_DNA"/>
</dbReference>
<keyword evidence="1" id="KW-1133">Transmembrane helix</keyword>
<evidence type="ECO:0008006" key="4">
    <source>
        <dbReference type="Google" id="ProtNLM"/>
    </source>
</evidence>
<dbReference type="Proteomes" id="UP000176376">
    <property type="component" value="Unassembled WGS sequence"/>
</dbReference>
<accession>A0A1F7JMP3</accession>
<reference evidence="2 3" key="1">
    <citation type="journal article" date="2016" name="Nat. Commun.">
        <title>Thousands of microbial genomes shed light on interconnected biogeochemical processes in an aquifer system.</title>
        <authorList>
            <person name="Anantharaman K."/>
            <person name="Brown C.T."/>
            <person name="Hug L.A."/>
            <person name="Sharon I."/>
            <person name="Castelle C.J."/>
            <person name="Probst A.J."/>
            <person name="Thomas B.C."/>
            <person name="Singh A."/>
            <person name="Wilkins M.J."/>
            <person name="Karaoz U."/>
            <person name="Brodie E.L."/>
            <person name="Williams K.H."/>
            <person name="Hubbard S.S."/>
            <person name="Banfield J.F."/>
        </authorList>
    </citation>
    <scope>NUCLEOTIDE SEQUENCE [LARGE SCALE GENOMIC DNA]</scope>
</reference>
<protein>
    <recommendedName>
        <fullName evidence="4">YtxH domain-containing protein</fullName>
    </recommendedName>
</protein>
<comment type="caution">
    <text evidence="2">The sequence shown here is derived from an EMBL/GenBank/DDBJ whole genome shotgun (WGS) entry which is preliminary data.</text>
</comment>
<name>A0A1F7JMP3_9BACT</name>
<evidence type="ECO:0000256" key="1">
    <source>
        <dbReference type="SAM" id="Phobius"/>
    </source>
</evidence>
<dbReference type="AlphaFoldDB" id="A0A1F7JMP3"/>
<feature type="transmembrane region" description="Helical" evidence="1">
    <location>
        <begin position="15"/>
        <end position="34"/>
    </location>
</feature>
<evidence type="ECO:0000313" key="2">
    <source>
        <dbReference type="EMBL" id="OGK56885.1"/>
    </source>
</evidence>
<keyword evidence="1" id="KW-0472">Membrane</keyword>
<proteinExistence type="predicted"/>